<evidence type="ECO:0000313" key="5">
    <source>
        <dbReference type="EMBL" id="KAL3394261.1"/>
    </source>
</evidence>
<name>A0ABD2WMB6_9HYME</name>
<dbReference type="InterPro" id="IPR008775">
    <property type="entry name" value="Phytyl_CoA_dOase-like"/>
</dbReference>
<evidence type="ECO:0000256" key="4">
    <source>
        <dbReference type="ARBA" id="ARBA00034924"/>
    </source>
</evidence>
<organism evidence="5 6">
    <name type="scientific">Trichogramma kaykai</name>
    <dbReference type="NCBI Taxonomy" id="54128"/>
    <lineage>
        <taxon>Eukaryota</taxon>
        <taxon>Metazoa</taxon>
        <taxon>Ecdysozoa</taxon>
        <taxon>Arthropoda</taxon>
        <taxon>Hexapoda</taxon>
        <taxon>Insecta</taxon>
        <taxon>Pterygota</taxon>
        <taxon>Neoptera</taxon>
        <taxon>Endopterygota</taxon>
        <taxon>Hymenoptera</taxon>
        <taxon>Apocrita</taxon>
        <taxon>Proctotrupomorpha</taxon>
        <taxon>Chalcidoidea</taxon>
        <taxon>Trichogrammatidae</taxon>
        <taxon>Trichogramma</taxon>
    </lineage>
</organism>
<comment type="similarity">
    <text evidence="1">Belongs to the PhyH family.</text>
</comment>
<protein>
    <recommendedName>
        <fullName evidence="2">phytanoyl-CoA dioxygenase</fullName>
        <ecNumber evidence="2">1.14.11.18</ecNumber>
    </recommendedName>
    <alternativeName>
        <fullName evidence="3">Phytanic acid oxidase</fullName>
    </alternativeName>
    <alternativeName>
        <fullName evidence="4">Phytanoyl-CoA alpha-hydroxylase</fullName>
    </alternativeName>
</protein>
<evidence type="ECO:0000313" key="6">
    <source>
        <dbReference type="Proteomes" id="UP001627154"/>
    </source>
</evidence>
<keyword evidence="6" id="KW-1185">Reference proteome</keyword>
<dbReference type="EC" id="1.14.11.18" evidence="2"/>
<dbReference type="EMBL" id="JBJJXI010000092">
    <property type="protein sequence ID" value="KAL3394261.1"/>
    <property type="molecule type" value="Genomic_DNA"/>
</dbReference>
<dbReference type="Gene3D" id="2.60.120.620">
    <property type="entry name" value="q2cbj1_9rhob like domain"/>
    <property type="match status" value="1"/>
</dbReference>
<comment type="caution">
    <text evidence="5">The sequence shown here is derived from an EMBL/GenBank/DDBJ whole genome shotgun (WGS) entry which is preliminary data.</text>
</comment>
<dbReference type="Pfam" id="PF05721">
    <property type="entry name" value="PhyH"/>
    <property type="match status" value="1"/>
</dbReference>
<evidence type="ECO:0000256" key="2">
    <source>
        <dbReference type="ARBA" id="ARBA00034809"/>
    </source>
</evidence>
<dbReference type="Proteomes" id="UP001627154">
    <property type="component" value="Unassembled WGS sequence"/>
</dbReference>
<accession>A0ABD2WMB6</accession>
<dbReference type="PANTHER" id="PTHR21308">
    <property type="entry name" value="PHYTANOYL-COA ALPHA-HYDROXYLASE"/>
    <property type="match status" value="1"/>
</dbReference>
<evidence type="ECO:0000256" key="1">
    <source>
        <dbReference type="ARBA" id="ARBA00005830"/>
    </source>
</evidence>
<proteinExistence type="inferred from homology"/>
<dbReference type="AlphaFoldDB" id="A0ABD2WMB6"/>
<gene>
    <name evidence="5" type="ORF">TKK_011290</name>
</gene>
<evidence type="ECO:0000256" key="3">
    <source>
        <dbReference type="ARBA" id="ARBA00034921"/>
    </source>
</evidence>
<dbReference type="InterPro" id="IPR047128">
    <property type="entry name" value="PhyH"/>
</dbReference>
<dbReference type="SUPFAM" id="SSF51197">
    <property type="entry name" value="Clavaminate synthase-like"/>
    <property type="match status" value="1"/>
</dbReference>
<reference evidence="5 6" key="1">
    <citation type="journal article" date="2024" name="bioRxiv">
        <title>A reference genome for Trichogramma kaykai: A tiny desert-dwelling parasitoid wasp with competing sex-ratio distorters.</title>
        <authorList>
            <person name="Culotta J."/>
            <person name="Lindsey A.R."/>
        </authorList>
    </citation>
    <scope>NUCLEOTIDE SEQUENCE [LARGE SCALE GENOMIC DNA]</scope>
    <source>
        <strain evidence="5 6">KSX58</strain>
    </source>
</reference>
<dbReference type="GO" id="GO:0048244">
    <property type="term" value="F:phytanoyl-CoA dioxygenase activity"/>
    <property type="evidence" value="ECO:0007669"/>
    <property type="project" value="UniProtKB-EC"/>
</dbReference>
<sequence>MQNLTLTRDIGRLSFAQRLFYERNGFLVIPRTIPKEILDKCSKRFDEYASGKVPKGYTTVMRDIVDRSSVNKIQDILHDDAFREYFENKHLLDLVEAFTGPNIVAVHSMLIAKPPDVGSGSSRHPPHQDLYYFPFRPANKIVAAWTAIEKCDKENGCLHVFPGSHRSYGLMNHAYPKDTVNKMYHGIQDLPDNINWVDVEVEPGDTIFFHPLLIHGSWKNVSTRTRKAISCHYAAAECYYIDVNGTIQESIKDEILSVAKRRFPGADDITFAEIWNMRSSLVRGMRSSL</sequence>
<dbReference type="PANTHER" id="PTHR21308:SF1">
    <property type="entry name" value="PHYTANOYL-COA DIOXYGENASE, PEROXISOMAL"/>
    <property type="match status" value="1"/>
</dbReference>